<dbReference type="CDD" id="cd00304">
    <property type="entry name" value="RT_like"/>
    <property type="match status" value="1"/>
</dbReference>
<proteinExistence type="predicted"/>
<dbReference type="Pfam" id="PF00078">
    <property type="entry name" value="RVT_1"/>
    <property type="match status" value="1"/>
</dbReference>
<reference evidence="4" key="1">
    <citation type="submission" date="2017-02" db="UniProtKB">
        <authorList>
            <consortium name="WormBaseParasite"/>
        </authorList>
    </citation>
    <scope>IDENTIFICATION</scope>
</reference>
<evidence type="ECO:0000259" key="1">
    <source>
        <dbReference type="PROSITE" id="PS50878"/>
    </source>
</evidence>
<dbReference type="SUPFAM" id="SSF56672">
    <property type="entry name" value="DNA/RNA polymerases"/>
    <property type="match status" value="1"/>
</dbReference>
<dbReference type="PANTHER" id="PTHR21301">
    <property type="entry name" value="REVERSE TRANSCRIPTASE"/>
    <property type="match status" value="1"/>
</dbReference>
<dbReference type="PANTHER" id="PTHR21301:SF10">
    <property type="entry name" value="REVERSE TRANSCRIPTASE DOMAIN-CONTAINING PROTEIN"/>
    <property type="match status" value="1"/>
</dbReference>
<name>A0A0N4Y757_NIPBR</name>
<reference evidence="2 3" key="2">
    <citation type="submission" date="2018-11" db="EMBL/GenBank/DDBJ databases">
        <authorList>
            <consortium name="Pathogen Informatics"/>
        </authorList>
    </citation>
    <scope>NUCLEOTIDE SEQUENCE [LARGE SCALE GENOMIC DNA]</scope>
</reference>
<feature type="domain" description="Reverse transcriptase" evidence="1">
    <location>
        <begin position="1"/>
        <end position="147"/>
    </location>
</feature>
<dbReference type="InterPro" id="IPR058912">
    <property type="entry name" value="HTH_animal"/>
</dbReference>
<dbReference type="EMBL" id="UYSL01020642">
    <property type="protein sequence ID" value="VDL75557.1"/>
    <property type="molecule type" value="Genomic_DNA"/>
</dbReference>
<evidence type="ECO:0000313" key="3">
    <source>
        <dbReference type="Proteomes" id="UP000271162"/>
    </source>
</evidence>
<evidence type="ECO:0000313" key="2">
    <source>
        <dbReference type="EMBL" id="VDL75557.1"/>
    </source>
</evidence>
<protein>
    <submittedName>
        <fullName evidence="4">Reverse transcriptase domain-containing protein</fullName>
    </submittedName>
</protein>
<dbReference type="OMA" id="ANHIAIS"/>
<gene>
    <name evidence="2" type="ORF">NBR_LOCUS11968</name>
</gene>
<keyword evidence="3" id="KW-1185">Reference proteome</keyword>
<sequence length="285" mass="33316">MQAVYEILMERQDRLNFYGLTIQQIMTLTNQCLECNVFRWSNKYYKQVRGLAMGQRLAPVIAIAFMSKLEEPVIERRPLLYCRYIDDCFIVCATQNEMDVCFDLLNNQAEHIKLTREKPTDRWLPFLNTQICLARGRFHTRWYRKPSNKNIVVHYRSAHPSQTKTATIRNMFRTAAMVSSSNDLKSASLRMANHIAISNGYPQSMPQHRRTQGATTRHRHQDDNRIAFKMPFVSDELSAEVRSSIRKAGLDNMVRVIDVPPANLKTRLVRNRLYESKMSFAQEHI</sequence>
<dbReference type="AlphaFoldDB" id="A0A0N4Y757"/>
<organism evidence="4">
    <name type="scientific">Nippostrongylus brasiliensis</name>
    <name type="common">Rat hookworm</name>
    <dbReference type="NCBI Taxonomy" id="27835"/>
    <lineage>
        <taxon>Eukaryota</taxon>
        <taxon>Metazoa</taxon>
        <taxon>Ecdysozoa</taxon>
        <taxon>Nematoda</taxon>
        <taxon>Chromadorea</taxon>
        <taxon>Rhabditida</taxon>
        <taxon>Rhabditina</taxon>
        <taxon>Rhabditomorpha</taxon>
        <taxon>Strongyloidea</taxon>
        <taxon>Heligmosomidae</taxon>
        <taxon>Nippostrongylus</taxon>
    </lineage>
</organism>
<dbReference type="Pfam" id="PF26215">
    <property type="entry name" value="HTH_animal"/>
    <property type="match status" value="1"/>
</dbReference>
<dbReference type="PROSITE" id="PS50878">
    <property type="entry name" value="RT_POL"/>
    <property type="match status" value="1"/>
</dbReference>
<dbReference type="InterPro" id="IPR043502">
    <property type="entry name" value="DNA/RNA_pol_sf"/>
</dbReference>
<dbReference type="STRING" id="27835.A0A0N4Y757"/>
<accession>A0A0N4Y757</accession>
<evidence type="ECO:0000313" key="4">
    <source>
        <dbReference type="WBParaSite" id="NBR_0001196701-mRNA-1"/>
    </source>
</evidence>
<dbReference type="WBParaSite" id="NBR_0001196701-mRNA-1">
    <property type="protein sequence ID" value="NBR_0001196701-mRNA-1"/>
    <property type="gene ID" value="NBR_0001196701"/>
</dbReference>
<dbReference type="Proteomes" id="UP000271162">
    <property type="component" value="Unassembled WGS sequence"/>
</dbReference>
<dbReference type="InterPro" id="IPR000477">
    <property type="entry name" value="RT_dom"/>
</dbReference>